<reference evidence="1 2" key="1">
    <citation type="journal article" date="2013" name="Int. J. Syst. Evol. Microbiol.">
        <title>Marinoscillum luteum sp. nov., isolated from marine sediment.</title>
        <authorList>
            <person name="Cha I.T."/>
            <person name="Park S.J."/>
            <person name="Kim S.J."/>
            <person name="Kim J.G."/>
            <person name="Jung M.Y."/>
            <person name="Shin K.S."/>
            <person name="Kwon K.K."/>
            <person name="Yang S.H."/>
            <person name="Seo Y.S."/>
            <person name="Rhee S.K."/>
        </authorList>
    </citation>
    <scope>NUCLEOTIDE SEQUENCE [LARGE SCALE GENOMIC DNA]</scope>
    <source>
        <strain evidence="1 2">KCTC 23939</strain>
    </source>
</reference>
<dbReference type="PANTHER" id="PTHR42754">
    <property type="entry name" value="ENDOGLUCANASE"/>
    <property type="match status" value="1"/>
</dbReference>
<dbReference type="RefSeq" id="WP_395415657.1">
    <property type="nucleotide sequence ID" value="NZ_JBIPKE010000003.1"/>
</dbReference>
<proteinExistence type="predicted"/>
<sequence length="436" mass="46849">MKQFFLYTLLLCFIWSCTPSDENSPAPTEVFVKYYGQGTNEAVDLARTSTGEIIILGSNIQSESQDFYLLKVDAEGNEVASEVYDLKSGSTDIPLKMKSLGFNSTTGLDEFLLVGYIQSRDASGLDFFEGAWCKIDADLNIISTGSDSSRFNLLENVITTDIIRTTETDGVEKFVVLGHSRQTFAGDPVSDGGYQIYLTKVDDQGEVYWSKSHGYLGDEESLALFENADRSLVIVGSTEAGADGRNVYVIETNSLGTSDKNAPRIVINNSVSGADETPTAAIKSSLGYSIVGYTTGVNGQMAGFHVAITPSGDMVANSNNVLETDYSLPCQALALTKTIYNDLMVLGSIPNFRETTGEGTAGANKLEQILLMRVSPLSGHIEGFDQNYGTTVGNDQARAAITLPDGDILVAATIDFGSGTSMLGLLRLNRNGELKD</sequence>
<evidence type="ECO:0000313" key="2">
    <source>
        <dbReference type="Proteomes" id="UP001610063"/>
    </source>
</evidence>
<evidence type="ECO:0008006" key="3">
    <source>
        <dbReference type="Google" id="ProtNLM"/>
    </source>
</evidence>
<organism evidence="1 2">
    <name type="scientific">Marinoscillum luteum</name>
    <dbReference type="NCBI Taxonomy" id="861051"/>
    <lineage>
        <taxon>Bacteria</taxon>
        <taxon>Pseudomonadati</taxon>
        <taxon>Bacteroidota</taxon>
        <taxon>Cytophagia</taxon>
        <taxon>Cytophagales</taxon>
        <taxon>Reichenbachiellaceae</taxon>
        <taxon>Marinoscillum</taxon>
    </lineage>
</organism>
<accession>A0ABW7N575</accession>
<keyword evidence="2" id="KW-1185">Reference proteome</keyword>
<name>A0ABW7N575_9BACT</name>
<gene>
    <name evidence="1" type="ORF">ACHKAR_00040</name>
</gene>
<dbReference type="EMBL" id="JBIPKE010000003">
    <property type="protein sequence ID" value="MFH6981799.1"/>
    <property type="molecule type" value="Genomic_DNA"/>
</dbReference>
<protein>
    <recommendedName>
        <fullName evidence="3">DUF4374 domain-containing protein</fullName>
    </recommendedName>
</protein>
<evidence type="ECO:0000313" key="1">
    <source>
        <dbReference type="EMBL" id="MFH6981799.1"/>
    </source>
</evidence>
<comment type="caution">
    <text evidence="1">The sequence shown here is derived from an EMBL/GenBank/DDBJ whole genome shotgun (WGS) entry which is preliminary data.</text>
</comment>
<dbReference type="Proteomes" id="UP001610063">
    <property type="component" value="Unassembled WGS sequence"/>
</dbReference>
<dbReference type="PANTHER" id="PTHR42754:SF1">
    <property type="entry name" value="LIPOPROTEIN"/>
    <property type="match status" value="1"/>
</dbReference>